<dbReference type="InterPro" id="IPR012341">
    <property type="entry name" value="6hp_glycosidase-like_sf"/>
</dbReference>
<dbReference type="InterPro" id="IPR017146">
    <property type="entry name" value="Lanti_2_LanM"/>
</dbReference>
<feature type="binding site" evidence="1">
    <location>
        <position position="917"/>
    </location>
    <ligand>
        <name>Zn(2+)</name>
        <dbReference type="ChEBI" id="CHEBI:29105"/>
    </ligand>
</feature>
<name>A0A3E5AP12_9FIRM</name>
<accession>A0A3E5AP12</accession>
<dbReference type="GO" id="GO:0031179">
    <property type="term" value="P:peptide modification"/>
    <property type="evidence" value="ECO:0007669"/>
    <property type="project" value="InterPro"/>
</dbReference>
<dbReference type="NCBIfam" id="TIGR03897">
    <property type="entry name" value="lanti_2_LanM"/>
    <property type="match status" value="1"/>
</dbReference>
<dbReference type="Pfam" id="PF05147">
    <property type="entry name" value="LANC_like"/>
    <property type="match status" value="1"/>
</dbReference>
<dbReference type="PANTHER" id="PTHR12736:SF7">
    <property type="entry name" value="LANC-LIKE PROTEIN 3"/>
    <property type="match status" value="1"/>
</dbReference>
<feature type="binding site" evidence="1">
    <location>
        <position position="966"/>
    </location>
    <ligand>
        <name>Zn(2+)</name>
        <dbReference type="ChEBI" id="CHEBI:29105"/>
    </ligand>
</feature>
<dbReference type="GO" id="GO:0005975">
    <property type="term" value="P:carbohydrate metabolic process"/>
    <property type="evidence" value="ECO:0007669"/>
    <property type="project" value="InterPro"/>
</dbReference>
<feature type="domain" description="Lantibiotic biosynthesis protein dehydration" evidence="2">
    <location>
        <begin position="189"/>
        <end position="559"/>
    </location>
</feature>
<dbReference type="PRINTS" id="PR01950">
    <property type="entry name" value="LANCSUPER"/>
</dbReference>
<keyword evidence="1" id="KW-0862">Zinc</keyword>
<proteinExistence type="predicted"/>
<dbReference type="SUPFAM" id="SSF158745">
    <property type="entry name" value="LanC-like"/>
    <property type="match status" value="1"/>
</dbReference>
<dbReference type="AlphaFoldDB" id="A0A3E5AP12"/>
<evidence type="ECO:0000259" key="2">
    <source>
        <dbReference type="Pfam" id="PF13575"/>
    </source>
</evidence>
<protein>
    <submittedName>
        <fullName evidence="3">Type 2 lantipeptide synthetase LanM</fullName>
    </submittedName>
</protein>
<dbReference type="Pfam" id="PF13575">
    <property type="entry name" value="DUF4135"/>
    <property type="match status" value="1"/>
</dbReference>
<dbReference type="PIRSF" id="PIRSF037228">
    <property type="entry name" value="Lant_mod_RumM"/>
    <property type="match status" value="1"/>
</dbReference>
<gene>
    <name evidence="3" type="primary">lanM</name>
    <name evidence="3" type="ORF">DXB72_07120</name>
</gene>
<dbReference type="PANTHER" id="PTHR12736">
    <property type="entry name" value="LANC-LIKE PROTEIN"/>
    <property type="match status" value="1"/>
</dbReference>
<evidence type="ECO:0000313" key="4">
    <source>
        <dbReference type="Proteomes" id="UP000260970"/>
    </source>
</evidence>
<keyword evidence="1" id="KW-0479">Metal-binding</keyword>
<organism evidence="3 4">
    <name type="scientific">Agathobacter rectalis</name>
    <dbReference type="NCBI Taxonomy" id="39491"/>
    <lineage>
        <taxon>Bacteria</taxon>
        <taxon>Bacillati</taxon>
        <taxon>Bacillota</taxon>
        <taxon>Clostridia</taxon>
        <taxon>Lachnospirales</taxon>
        <taxon>Lachnospiraceae</taxon>
        <taxon>Agathobacter</taxon>
    </lineage>
</organism>
<dbReference type="GO" id="GO:0046872">
    <property type="term" value="F:metal ion binding"/>
    <property type="evidence" value="ECO:0007669"/>
    <property type="project" value="UniProtKB-KW"/>
</dbReference>
<comment type="caution">
    <text evidence="3">The sequence shown here is derived from an EMBL/GenBank/DDBJ whole genome shotgun (WGS) entry which is preliminary data.</text>
</comment>
<evidence type="ECO:0000256" key="1">
    <source>
        <dbReference type="PIRSR" id="PIRSR607822-1"/>
    </source>
</evidence>
<dbReference type="SMART" id="SM01260">
    <property type="entry name" value="LANC_like"/>
    <property type="match status" value="1"/>
</dbReference>
<dbReference type="InterPro" id="IPR007822">
    <property type="entry name" value="LANC-like"/>
</dbReference>
<dbReference type="Proteomes" id="UP000260970">
    <property type="component" value="Unassembled WGS sequence"/>
</dbReference>
<reference evidence="3 4" key="1">
    <citation type="submission" date="2018-08" db="EMBL/GenBank/DDBJ databases">
        <title>A genome reference for cultivated species of the human gut microbiota.</title>
        <authorList>
            <person name="Zou Y."/>
            <person name="Xue W."/>
            <person name="Luo G."/>
        </authorList>
    </citation>
    <scope>NUCLEOTIDE SEQUENCE [LARGE SCALE GENOMIC DNA]</scope>
    <source>
        <strain evidence="3 4">OM05-6AA</strain>
    </source>
</reference>
<dbReference type="EMBL" id="QSUG01000005">
    <property type="protein sequence ID" value="RGN23762.1"/>
    <property type="molecule type" value="Genomic_DNA"/>
</dbReference>
<dbReference type="GO" id="GO:0005886">
    <property type="term" value="C:plasma membrane"/>
    <property type="evidence" value="ECO:0007669"/>
    <property type="project" value="TreeGrafter"/>
</dbReference>
<evidence type="ECO:0000313" key="3">
    <source>
        <dbReference type="EMBL" id="RGN23762.1"/>
    </source>
</evidence>
<sequence length="1049" mass="120438">MFKNMNTERASYFTERSYTTSEAENKKDIFEYWKKILGEDTLRVAEKCYGIDLVKVLNSENYVCENNHVMSEMEKVKIELFEKPINYNYSGFKGEKLAFDNFFIPLINYGIDILKNGTSLFLTDSIIDTYANTLLERLGKISLGILMFEMYLCKKTGKLNGRNSEEEYDYYNNNFLSKKSYKQELFNIYPCLLRSVTETVENLSSYYVLLLERLNKDKNEIANKFCGGLEFKNVVEISSNISDSHKKGNGVSILKLDNGTKIVYKPRSLKIEKVYFDFLGKINAGCKYEMYEPKILDCQEYGWEEFVYYKSCKTEDEIRRYFYRFGILIFGSYILNTNDLHEENVIAAGEYPIIIDAETILDNRRRGRTNSAKEEINYILHESVLYSGLLPHYRFSNLGQGVDMSAIKGSEGKEYPIVIPKIADLCTSNMRFVYEHPTTGVNQNLVKLDGENVSAFHYLKEINAGFEDAYKYVLENKEKFLEYADMFGNLNIRHLVQDTQRYSMLLHTSFHPDFMQDGRDRQMFLCSLFKQYEATQGDKGVVKCEIKDMLNMDIPYFYLNTSGKSLFGSEGEKIEDYFEYTSLEHLKKKIVLLDEDDLKRQLMFMNIILTEINEFQVEDKKIELQQMKMIPHREKNKAHLLKAVQKLADSLIKTAVFNKDRTEVNWIGVTLIGNEDDCSWDIRPLGTYLYEGMSGLAIFFNALYTVDPQKEYLIICNAIEKELFTYTDEMCERNEGIENESSGAFGGEASIMYTYEVLYKITNKEKYLDYAKKHYKILKKAITRDNSFDLVYGNAGAVITLINMYQLTGNKEYIASAEIAGDIIVNAQEKEGSIKGGWNGDGRTSPLAGFSHGASGIVLALAKLWQVTQKEEYLLSLLDGIKFENSLFVKEKGNWKDERVYAGEKASDGGSFTVAWCHGAAGILLSRSKVNVILNGRYSDLIENDIKVAVNTILKEGILGNNCLCHGNLGNTEILFEYLKDHSDKKIEKYYVDIRDIIAENVCNGVFDCDNAYLYGYKLQGFMTGLCGMGYSLLRDIKKDLPCVIALEV</sequence>
<dbReference type="Gene3D" id="1.50.10.10">
    <property type="match status" value="1"/>
</dbReference>
<dbReference type="CDD" id="cd04792">
    <property type="entry name" value="LanM-like"/>
    <property type="match status" value="1"/>
</dbReference>
<feature type="binding site" evidence="1">
    <location>
        <position position="965"/>
    </location>
    <ligand>
        <name>Zn(2+)</name>
        <dbReference type="ChEBI" id="CHEBI:29105"/>
    </ligand>
</feature>
<dbReference type="InterPro" id="IPR025410">
    <property type="entry name" value="Lant_dehyd"/>
</dbReference>